<keyword evidence="14" id="KW-1185">Reference proteome</keyword>
<feature type="transmembrane region" description="Helical" evidence="11">
    <location>
        <begin position="182"/>
        <end position="209"/>
    </location>
</feature>
<proteinExistence type="inferred from homology"/>
<dbReference type="SUPFAM" id="SSF81321">
    <property type="entry name" value="Family A G protein-coupled receptor-like"/>
    <property type="match status" value="1"/>
</dbReference>
<feature type="transmembrane region" description="Helical" evidence="11">
    <location>
        <begin position="239"/>
        <end position="265"/>
    </location>
</feature>
<keyword evidence="9 10" id="KW-0807">Transducer</keyword>
<gene>
    <name evidence="13" type="primary">PTGER2</name>
</gene>
<reference evidence="13" key="3">
    <citation type="submission" date="2025-09" db="UniProtKB">
        <authorList>
            <consortium name="Ensembl"/>
        </authorList>
    </citation>
    <scope>IDENTIFICATION</scope>
</reference>
<feature type="transmembrane region" description="Helical" evidence="11">
    <location>
        <begin position="285"/>
        <end position="308"/>
    </location>
</feature>
<dbReference type="InterPro" id="IPR000276">
    <property type="entry name" value="GPCR_Rhodpsn"/>
</dbReference>
<evidence type="ECO:0000256" key="9">
    <source>
        <dbReference type="ARBA" id="ARBA00023224"/>
    </source>
</evidence>
<dbReference type="InterPro" id="IPR000370">
    <property type="entry name" value="Prostglndn_IP_rcpt"/>
</dbReference>
<accession>A0A667Y5Y4</accession>
<dbReference type="Ensembl" id="ENSMMDT00005022511.1">
    <property type="protein sequence ID" value="ENSMMDP00005022018.1"/>
    <property type="gene ID" value="ENSMMDG00005010715.1"/>
</dbReference>
<evidence type="ECO:0000256" key="11">
    <source>
        <dbReference type="SAM" id="Phobius"/>
    </source>
</evidence>
<evidence type="ECO:0000256" key="8">
    <source>
        <dbReference type="ARBA" id="ARBA00023180"/>
    </source>
</evidence>
<dbReference type="PROSITE" id="PS50262">
    <property type="entry name" value="G_PROTEIN_RECEP_F1_2"/>
    <property type="match status" value="1"/>
</dbReference>
<dbReference type="GO" id="GO:0071380">
    <property type="term" value="P:cellular response to prostaglandin E stimulus"/>
    <property type="evidence" value="ECO:0007669"/>
    <property type="project" value="TreeGrafter"/>
</dbReference>
<dbReference type="InterPro" id="IPR008365">
    <property type="entry name" value="Prostanoid_rcpt"/>
</dbReference>
<sequence>MGLCHDRDTVESGQPIMSAVMFSAGVAGNIIAVVLLEMRRRRRSASLFRVLVTALLVTDLLGTVSVSPVVLSSYALNRTLVAMSDGGKVCSYFGFSMTFLSLSTLAILCAMALERSLSIGYPYFYERHLSKRCGYVTVALIYLACVLFCVAPFMGFGAYMQYCPGTWCFMDMSPEEKRHKVYSGFYASFILIMITGTVACNVSAIYFLVLMRMRRKAHRVGRFAHSGGRHRSLSMTEEVGHLLLLVFITVAFIFCSFPLVLRVYINFMGRTDESHAADLNALRMLSFNSIIDPWLFIFLSPSVLRIIWRKLCREQRSNLTESPCKLFPDPYRPTGTTVSLTDLPTYFFQK</sequence>
<evidence type="ECO:0000256" key="5">
    <source>
        <dbReference type="ARBA" id="ARBA00023040"/>
    </source>
</evidence>
<dbReference type="Proteomes" id="UP000472263">
    <property type="component" value="Chromosome 24"/>
</dbReference>
<evidence type="ECO:0000313" key="14">
    <source>
        <dbReference type="Proteomes" id="UP000472263"/>
    </source>
</evidence>
<dbReference type="PANTHER" id="PTHR11866">
    <property type="entry name" value="G-PROTEIN COUPLED RECEPTOR FAMILY 1 MEMBER"/>
    <property type="match status" value="1"/>
</dbReference>
<protein>
    <submittedName>
        <fullName evidence="13">Prostaglandin E receptor 2b (subtype EP2)</fullName>
    </submittedName>
</protein>
<keyword evidence="8" id="KW-0325">Glycoprotein</keyword>
<dbReference type="PANTHER" id="PTHR11866:SF8">
    <property type="entry name" value="PROSTAGLANDIN E2 RECEPTOR EP2 SUBTYPE"/>
    <property type="match status" value="1"/>
</dbReference>
<keyword evidence="4 11" id="KW-1133">Transmembrane helix</keyword>
<dbReference type="GO" id="GO:0006954">
    <property type="term" value="P:inflammatory response"/>
    <property type="evidence" value="ECO:0007669"/>
    <property type="project" value="TreeGrafter"/>
</dbReference>
<dbReference type="GeneTree" id="ENSGT01050000244902"/>
<feature type="transmembrane region" description="Helical" evidence="11">
    <location>
        <begin position="91"/>
        <end position="113"/>
    </location>
</feature>
<comment type="similarity">
    <text evidence="10">Belongs to the G-protein coupled receptor 1 family.</text>
</comment>
<feature type="transmembrane region" description="Helical" evidence="11">
    <location>
        <begin position="48"/>
        <end position="71"/>
    </location>
</feature>
<evidence type="ECO:0000259" key="12">
    <source>
        <dbReference type="PROSITE" id="PS50262"/>
    </source>
</evidence>
<reference evidence="13" key="1">
    <citation type="submission" date="2019-06" db="EMBL/GenBank/DDBJ databases">
        <authorList>
            <consortium name="Wellcome Sanger Institute Data Sharing"/>
        </authorList>
    </citation>
    <scope>NUCLEOTIDE SEQUENCE [LARGE SCALE GENOMIC DNA]</scope>
</reference>
<feature type="transmembrane region" description="Helical" evidence="11">
    <location>
        <begin position="134"/>
        <end position="162"/>
    </location>
</feature>
<evidence type="ECO:0000256" key="4">
    <source>
        <dbReference type="ARBA" id="ARBA00022989"/>
    </source>
</evidence>
<name>A0A667Y5Y4_9TELE</name>
<evidence type="ECO:0000313" key="13">
    <source>
        <dbReference type="Ensembl" id="ENSMMDP00005022018.1"/>
    </source>
</evidence>
<dbReference type="Gene3D" id="1.20.1070.10">
    <property type="entry name" value="Rhodopsin 7-helix transmembrane proteins"/>
    <property type="match status" value="1"/>
</dbReference>
<evidence type="ECO:0000256" key="3">
    <source>
        <dbReference type="ARBA" id="ARBA00022692"/>
    </source>
</evidence>
<dbReference type="AlphaFoldDB" id="A0A667Y5Y4"/>
<dbReference type="InterPro" id="IPR017452">
    <property type="entry name" value="GPCR_Rhodpsn_7TM"/>
</dbReference>
<dbReference type="GO" id="GO:0007204">
    <property type="term" value="P:positive regulation of cytosolic calcium ion concentration"/>
    <property type="evidence" value="ECO:0007669"/>
    <property type="project" value="TreeGrafter"/>
</dbReference>
<keyword evidence="2" id="KW-1003">Cell membrane</keyword>
<feature type="domain" description="G-protein coupled receptors family 1 profile" evidence="12">
    <location>
        <begin position="28"/>
        <end position="296"/>
    </location>
</feature>
<evidence type="ECO:0000256" key="10">
    <source>
        <dbReference type="RuleBase" id="RU000688"/>
    </source>
</evidence>
<dbReference type="GO" id="GO:0004957">
    <property type="term" value="F:prostaglandin E receptor activity"/>
    <property type="evidence" value="ECO:0007669"/>
    <property type="project" value="TreeGrafter"/>
</dbReference>
<keyword evidence="6 11" id="KW-0472">Membrane</keyword>
<evidence type="ECO:0000256" key="2">
    <source>
        <dbReference type="ARBA" id="ARBA00022475"/>
    </source>
</evidence>
<reference evidence="13" key="2">
    <citation type="submission" date="2025-08" db="UniProtKB">
        <authorList>
            <consortium name="Ensembl"/>
        </authorList>
    </citation>
    <scope>IDENTIFICATION</scope>
</reference>
<evidence type="ECO:0000256" key="1">
    <source>
        <dbReference type="ARBA" id="ARBA00004651"/>
    </source>
</evidence>
<evidence type="ECO:0000256" key="6">
    <source>
        <dbReference type="ARBA" id="ARBA00023136"/>
    </source>
</evidence>
<keyword evidence="3 10" id="KW-0812">Transmembrane</keyword>
<keyword evidence="7 10" id="KW-0675">Receptor</keyword>
<dbReference type="PRINTS" id="PR01788">
    <property type="entry name" value="PROSTANOIDR"/>
</dbReference>
<dbReference type="PROSITE" id="PS00237">
    <property type="entry name" value="G_PROTEIN_RECEP_F1_1"/>
    <property type="match status" value="1"/>
</dbReference>
<dbReference type="GO" id="GO:0007189">
    <property type="term" value="P:adenylate cyclase-activating G protein-coupled receptor signaling pathway"/>
    <property type="evidence" value="ECO:0007669"/>
    <property type="project" value="TreeGrafter"/>
</dbReference>
<feature type="transmembrane region" description="Helical" evidence="11">
    <location>
        <begin position="16"/>
        <end position="36"/>
    </location>
</feature>
<dbReference type="PRINTS" id="PR00237">
    <property type="entry name" value="GPCRRHODOPSN"/>
</dbReference>
<keyword evidence="5 10" id="KW-0297">G-protein coupled receptor</keyword>
<organism evidence="13 14">
    <name type="scientific">Myripristis murdjan</name>
    <name type="common">pinecone soldierfish</name>
    <dbReference type="NCBI Taxonomy" id="586833"/>
    <lineage>
        <taxon>Eukaryota</taxon>
        <taxon>Metazoa</taxon>
        <taxon>Chordata</taxon>
        <taxon>Craniata</taxon>
        <taxon>Vertebrata</taxon>
        <taxon>Euteleostomi</taxon>
        <taxon>Actinopterygii</taxon>
        <taxon>Neopterygii</taxon>
        <taxon>Teleostei</taxon>
        <taxon>Neoteleostei</taxon>
        <taxon>Acanthomorphata</taxon>
        <taxon>Holocentriformes</taxon>
        <taxon>Holocentridae</taxon>
        <taxon>Myripristis</taxon>
    </lineage>
</organism>
<dbReference type="Pfam" id="PF00001">
    <property type="entry name" value="7tm_1"/>
    <property type="match status" value="1"/>
</dbReference>
<evidence type="ECO:0000256" key="7">
    <source>
        <dbReference type="ARBA" id="ARBA00023170"/>
    </source>
</evidence>
<dbReference type="GO" id="GO:0005886">
    <property type="term" value="C:plasma membrane"/>
    <property type="evidence" value="ECO:0007669"/>
    <property type="project" value="UniProtKB-SubCell"/>
</dbReference>
<comment type="subcellular location">
    <subcellularLocation>
        <location evidence="1">Cell membrane</location>
        <topology evidence="1">Multi-pass membrane protein</topology>
    </subcellularLocation>
</comment>
<dbReference type="InParanoid" id="A0A667Y5Y4"/>
<dbReference type="PRINTS" id="PR00856">
    <property type="entry name" value="PRSTNOIDIPR"/>
</dbReference>